<dbReference type="EMBL" id="SEKV01001365">
    <property type="protein sequence ID" value="TFY50813.1"/>
    <property type="molecule type" value="Genomic_DNA"/>
</dbReference>
<reference evidence="1 2" key="1">
    <citation type="submission" date="2019-01" db="EMBL/GenBank/DDBJ databases">
        <title>Genome sequencing of the rare red list fungi Fomitopsis rosea.</title>
        <authorList>
            <person name="Buettner E."/>
            <person name="Kellner H."/>
        </authorList>
    </citation>
    <scope>NUCLEOTIDE SEQUENCE [LARGE SCALE GENOMIC DNA]</scope>
    <source>
        <strain evidence="1 2">DSM 105464</strain>
    </source>
</reference>
<dbReference type="Proteomes" id="UP000298390">
    <property type="component" value="Unassembled WGS sequence"/>
</dbReference>
<proteinExistence type="predicted"/>
<comment type="caution">
    <text evidence="1">The sequence shown here is derived from an EMBL/GenBank/DDBJ whole genome shotgun (WGS) entry which is preliminary data.</text>
</comment>
<evidence type="ECO:0000313" key="1">
    <source>
        <dbReference type="EMBL" id="TFY50813.1"/>
    </source>
</evidence>
<gene>
    <name evidence="1" type="ORF">EVJ58_g10878</name>
</gene>
<organism evidence="1 2">
    <name type="scientific">Rhodofomes roseus</name>
    <dbReference type="NCBI Taxonomy" id="34475"/>
    <lineage>
        <taxon>Eukaryota</taxon>
        <taxon>Fungi</taxon>
        <taxon>Dikarya</taxon>
        <taxon>Basidiomycota</taxon>
        <taxon>Agaricomycotina</taxon>
        <taxon>Agaricomycetes</taxon>
        <taxon>Polyporales</taxon>
        <taxon>Rhodofomes</taxon>
    </lineage>
</organism>
<protein>
    <submittedName>
        <fullName evidence="1">Uncharacterized protein</fullName>
    </submittedName>
</protein>
<sequence>MSTCIRSSITKCGAANTPKKLRAATQFFKAMMGKIEPEEVYDSGDDYVPRPKQKPYVIVFVIPSARAKASAAEVRRFIDDEAREARGIEGTDDYQDHYDEDIVELS</sequence>
<dbReference type="AlphaFoldDB" id="A0A4Y9XN66"/>
<feature type="non-terminal residue" evidence="1">
    <location>
        <position position="106"/>
    </location>
</feature>
<name>A0A4Y9XN66_9APHY</name>
<accession>A0A4Y9XN66</accession>
<evidence type="ECO:0000313" key="2">
    <source>
        <dbReference type="Proteomes" id="UP000298390"/>
    </source>
</evidence>